<dbReference type="HAMAP" id="MF_01274">
    <property type="entry name" value="Pantothen_kinase_3"/>
    <property type="match status" value="1"/>
</dbReference>
<name>A0A923T6U9_9BACT</name>
<evidence type="ECO:0000313" key="17">
    <source>
        <dbReference type="EMBL" id="MBC6993805.1"/>
    </source>
</evidence>
<evidence type="ECO:0000256" key="4">
    <source>
        <dbReference type="ARBA" id="ARBA00005225"/>
    </source>
</evidence>
<keyword evidence="13 16" id="KW-0173">Coenzyme A biosynthesis</keyword>
<feature type="active site" description="Proton acceptor" evidence="16">
    <location>
        <position position="104"/>
    </location>
</feature>
<dbReference type="PANTHER" id="PTHR34265:SF1">
    <property type="entry name" value="TYPE III PANTOTHENATE KINASE"/>
    <property type="match status" value="1"/>
</dbReference>
<comment type="subcellular location">
    <subcellularLocation>
        <location evidence="3 16">Cytoplasm</location>
    </subcellularLocation>
</comment>
<evidence type="ECO:0000256" key="16">
    <source>
        <dbReference type="HAMAP-Rule" id="MF_01274"/>
    </source>
</evidence>
<gene>
    <name evidence="16" type="primary">coaX</name>
    <name evidence="17" type="ORF">H9S92_06515</name>
</gene>
<feature type="binding site" evidence="16">
    <location>
        <begin position="102"/>
        <end position="105"/>
    </location>
    <ligand>
        <name>substrate</name>
    </ligand>
</feature>
<comment type="similarity">
    <text evidence="14 16">Belongs to the type III pantothenate kinase family.</text>
</comment>
<dbReference type="EMBL" id="JACSIT010000078">
    <property type="protein sequence ID" value="MBC6993805.1"/>
    <property type="molecule type" value="Genomic_DNA"/>
</dbReference>
<dbReference type="EC" id="2.7.1.33" evidence="6 16"/>
<feature type="binding site" evidence="16">
    <location>
        <position position="186"/>
    </location>
    <ligand>
        <name>substrate</name>
    </ligand>
</feature>
<dbReference type="GO" id="GO:0005737">
    <property type="term" value="C:cytoplasm"/>
    <property type="evidence" value="ECO:0007669"/>
    <property type="project" value="UniProtKB-SubCell"/>
</dbReference>
<evidence type="ECO:0000256" key="11">
    <source>
        <dbReference type="ARBA" id="ARBA00022840"/>
    </source>
</evidence>
<dbReference type="RefSeq" id="WP_187465904.1">
    <property type="nucleotide sequence ID" value="NZ_JACSIT010000078.1"/>
</dbReference>
<accession>A0A923T6U9</accession>
<dbReference type="PANTHER" id="PTHR34265">
    <property type="entry name" value="TYPE III PANTOTHENATE KINASE"/>
    <property type="match status" value="1"/>
</dbReference>
<dbReference type="NCBIfam" id="TIGR00671">
    <property type="entry name" value="baf"/>
    <property type="match status" value="1"/>
</dbReference>
<organism evidence="17 18">
    <name type="scientific">Neolewinella lacunae</name>
    <dbReference type="NCBI Taxonomy" id="1517758"/>
    <lineage>
        <taxon>Bacteria</taxon>
        <taxon>Pseudomonadati</taxon>
        <taxon>Bacteroidota</taxon>
        <taxon>Saprospiria</taxon>
        <taxon>Saprospirales</taxon>
        <taxon>Lewinellaceae</taxon>
        <taxon>Neolewinella</taxon>
    </lineage>
</organism>
<dbReference type="AlphaFoldDB" id="A0A923T6U9"/>
<evidence type="ECO:0000256" key="5">
    <source>
        <dbReference type="ARBA" id="ARBA00011738"/>
    </source>
</evidence>
<keyword evidence="8 16" id="KW-0808">Transferase</keyword>
<keyword evidence="18" id="KW-1185">Reference proteome</keyword>
<dbReference type="Gene3D" id="3.30.420.40">
    <property type="match status" value="1"/>
</dbReference>
<proteinExistence type="inferred from homology"/>
<evidence type="ECO:0000256" key="9">
    <source>
        <dbReference type="ARBA" id="ARBA00022741"/>
    </source>
</evidence>
<dbReference type="GO" id="GO:0046872">
    <property type="term" value="F:metal ion binding"/>
    <property type="evidence" value="ECO:0007669"/>
    <property type="project" value="UniProtKB-KW"/>
</dbReference>
<dbReference type="Pfam" id="PF03309">
    <property type="entry name" value="Pan_kinase"/>
    <property type="match status" value="1"/>
</dbReference>
<evidence type="ECO:0000256" key="7">
    <source>
        <dbReference type="ARBA" id="ARBA00022490"/>
    </source>
</evidence>
<keyword evidence="10 16" id="KW-0418">Kinase</keyword>
<sequence>MATKTMFSHLAIDIGNSGAKAAVFRGEAMIGPVQRFTHTEWEVADRMVTNHGVKKIIYSTVANVPPSQWIDKWEKDDCLVLALSPALPLPFATEYATRSTLGQDRIAVVAGSLALSPSTAPAAAPKLIVDAGTCVTYDLVTAAGVHLGGNIGPGLRMRLRAMHEFTARLPLVESAPELPDAVGRSTVEALQHGGQMGLVYETEGMFHRLVEDFPGLELLLTGGDAEWLAGQLSIPCSLHPNLVLFGLHQILSYYVENEL</sequence>
<comment type="pathway">
    <text evidence="4 16">Cofactor biosynthesis; coenzyme A biosynthesis; CoA from (R)-pantothenate: step 1/5.</text>
</comment>
<evidence type="ECO:0000256" key="10">
    <source>
        <dbReference type="ARBA" id="ARBA00022777"/>
    </source>
</evidence>
<dbReference type="InterPro" id="IPR004619">
    <property type="entry name" value="Type_III_PanK"/>
</dbReference>
<dbReference type="GO" id="GO:0004594">
    <property type="term" value="F:pantothenate kinase activity"/>
    <property type="evidence" value="ECO:0007669"/>
    <property type="project" value="UniProtKB-UniRule"/>
</dbReference>
<evidence type="ECO:0000256" key="8">
    <source>
        <dbReference type="ARBA" id="ARBA00022679"/>
    </source>
</evidence>
<reference evidence="17" key="1">
    <citation type="submission" date="2020-08" db="EMBL/GenBank/DDBJ databases">
        <title>Lewinella bacteria from marine environments.</title>
        <authorList>
            <person name="Zhong Y."/>
        </authorList>
    </citation>
    <scope>NUCLEOTIDE SEQUENCE</scope>
    <source>
        <strain evidence="17">KCTC 42187</strain>
    </source>
</reference>
<evidence type="ECO:0000256" key="3">
    <source>
        <dbReference type="ARBA" id="ARBA00004496"/>
    </source>
</evidence>
<comment type="function">
    <text evidence="16">Catalyzes the phosphorylation of pantothenate (Pan), the first step in CoA biosynthesis.</text>
</comment>
<feature type="binding site" evidence="16">
    <location>
        <position position="133"/>
    </location>
    <ligand>
        <name>ATP</name>
        <dbReference type="ChEBI" id="CHEBI:30616"/>
    </ligand>
</feature>
<dbReference type="CDD" id="cd24015">
    <property type="entry name" value="ASKHA_NBD_PanK-III"/>
    <property type="match status" value="1"/>
</dbReference>
<evidence type="ECO:0000256" key="2">
    <source>
        <dbReference type="ARBA" id="ARBA00001958"/>
    </source>
</evidence>
<dbReference type="Proteomes" id="UP000650081">
    <property type="component" value="Unassembled WGS sequence"/>
</dbReference>
<keyword evidence="16" id="KW-0479">Metal-binding</keyword>
<evidence type="ECO:0000313" key="18">
    <source>
        <dbReference type="Proteomes" id="UP000650081"/>
    </source>
</evidence>
<comment type="cofactor">
    <cofactor evidence="16">
        <name>NH4(+)</name>
        <dbReference type="ChEBI" id="CHEBI:28938"/>
    </cofactor>
    <cofactor evidence="16">
        <name>K(+)</name>
        <dbReference type="ChEBI" id="CHEBI:29103"/>
    </cofactor>
    <text evidence="16">A monovalent cation. Ammonium or potassium.</text>
</comment>
<feature type="binding site" evidence="16">
    <location>
        <position position="95"/>
    </location>
    <ligand>
        <name>substrate</name>
    </ligand>
</feature>
<comment type="caution">
    <text evidence="17">The sequence shown here is derived from an EMBL/GenBank/DDBJ whole genome shotgun (WGS) entry which is preliminary data.</text>
</comment>
<keyword evidence="11 16" id="KW-0067">ATP-binding</keyword>
<protein>
    <recommendedName>
        <fullName evidence="15 16">Type III pantothenate kinase</fullName>
        <ecNumber evidence="6 16">2.7.1.33</ecNumber>
    </recommendedName>
    <alternativeName>
        <fullName evidence="16">PanK-III</fullName>
    </alternativeName>
    <alternativeName>
        <fullName evidence="16">Pantothenic acid kinase</fullName>
    </alternativeName>
</protein>
<feature type="binding site" evidence="16">
    <location>
        <position position="130"/>
    </location>
    <ligand>
        <name>K(+)</name>
        <dbReference type="ChEBI" id="CHEBI:29103"/>
    </ligand>
</feature>
<evidence type="ECO:0000256" key="13">
    <source>
        <dbReference type="ARBA" id="ARBA00022993"/>
    </source>
</evidence>
<dbReference type="GO" id="GO:0015937">
    <property type="term" value="P:coenzyme A biosynthetic process"/>
    <property type="evidence" value="ECO:0007669"/>
    <property type="project" value="UniProtKB-UniRule"/>
</dbReference>
<dbReference type="SUPFAM" id="SSF53067">
    <property type="entry name" value="Actin-like ATPase domain"/>
    <property type="match status" value="2"/>
</dbReference>
<dbReference type="InterPro" id="IPR043129">
    <property type="entry name" value="ATPase_NBD"/>
</dbReference>
<keyword evidence="9 16" id="KW-0547">Nucleotide-binding</keyword>
<dbReference type="GO" id="GO:0005524">
    <property type="term" value="F:ATP binding"/>
    <property type="evidence" value="ECO:0007669"/>
    <property type="project" value="UniProtKB-UniRule"/>
</dbReference>
<evidence type="ECO:0000256" key="14">
    <source>
        <dbReference type="ARBA" id="ARBA00038036"/>
    </source>
</evidence>
<evidence type="ECO:0000256" key="15">
    <source>
        <dbReference type="ARBA" id="ARBA00040883"/>
    </source>
</evidence>
<evidence type="ECO:0000256" key="6">
    <source>
        <dbReference type="ARBA" id="ARBA00012102"/>
    </source>
</evidence>
<evidence type="ECO:0000256" key="1">
    <source>
        <dbReference type="ARBA" id="ARBA00001206"/>
    </source>
</evidence>
<evidence type="ECO:0000256" key="12">
    <source>
        <dbReference type="ARBA" id="ARBA00022958"/>
    </source>
</evidence>
<comment type="cofactor">
    <cofactor evidence="2">
        <name>K(+)</name>
        <dbReference type="ChEBI" id="CHEBI:29103"/>
    </cofactor>
</comment>
<comment type="subunit">
    <text evidence="5 16">Homodimer.</text>
</comment>
<feature type="binding site" evidence="16">
    <location>
        <begin position="13"/>
        <end position="20"/>
    </location>
    <ligand>
        <name>ATP</name>
        <dbReference type="ChEBI" id="CHEBI:30616"/>
    </ligand>
</feature>
<keyword evidence="12 16" id="KW-0630">Potassium</keyword>
<keyword evidence="7 16" id="KW-0963">Cytoplasm</keyword>
<comment type="catalytic activity">
    <reaction evidence="1 16">
        <text>(R)-pantothenate + ATP = (R)-4'-phosphopantothenate + ADP + H(+)</text>
        <dbReference type="Rhea" id="RHEA:16373"/>
        <dbReference type="ChEBI" id="CHEBI:10986"/>
        <dbReference type="ChEBI" id="CHEBI:15378"/>
        <dbReference type="ChEBI" id="CHEBI:29032"/>
        <dbReference type="ChEBI" id="CHEBI:30616"/>
        <dbReference type="ChEBI" id="CHEBI:456216"/>
        <dbReference type="EC" id="2.7.1.33"/>
    </reaction>
</comment>